<feature type="transmembrane region" description="Helical" evidence="1">
    <location>
        <begin position="6"/>
        <end position="24"/>
    </location>
</feature>
<name>A0A933E9N4_UNCTE</name>
<dbReference type="EMBL" id="JACQRX010000078">
    <property type="protein sequence ID" value="MBI4251169.1"/>
    <property type="molecule type" value="Genomic_DNA"/>
</dbReference>
<keyword evidence="1" id="KW-0812">Transmembrane</keyword>
<evidence type="ECO:0000313" key="2">
    <source>
        <dbReference type="EMBL" id="MBI4251169.1"/>
    </source>
</evidence>
<dbReference type="AlphaFoldDB" id="A0A933E9N4"/>
<feature type="non-terminal residue" evidence="2">
    <location>
        <position position="1"/>
    </location>
</feature>
<accession>A0A933E9N4</accession>
<organism evidence="2 3">
    <name type="scientific">Tectimicrobiota bacterium</name>
    <dbReference type="NCBI Taxonomy" id="2528274"/>
    <lineage>
        <taxon>Bacteria</taxon>
        <taxon>Pseudomonadati</taxon>
        <taxon>Nitrospinota/Tectimicrobiota group</taxon>
        <taxon>Candidatus Tectimicrobiota</taxon>
    </lineage>
</organism>
<evidence type="ECO:0000313" key="3">
    <source>
        <dbReference type="Proteomes" id="UP000752292"/>
    </source>
</evidence>
<proteinExistence type="predicted"/>
<evidence type="ECO:0000256" key="1">
    <source>
        <dbReference type="SAM" id="Phobius"/>
    </source>
</evidence>
<sequence>WLTVLPGLALMVVVVAINVLGDWLRDVLDPRMKR</sequence>
<dbReference type="Proteomes" id="UP000752292">
    <property type="component" value="Unassembled WGS sequence"/>
</dbReference>
<gene>
    <name evidence="2" type="ORF">HY618_01815</name>
</gene>
<keyword evidence="1" id="KW-0472">Membrane</keyword>
<keyword evidence="1" id="KW-1133">Transmembrane helix</keyword>
<comment type="caution">
    <text evidence="2">The sequence shown here is derived from an EMBL/GenBank/DDBJ whole genome shotgun (WGS) entry which is preliminary data.</text>
</comment>
<reference evidence="2" key="1">
    <citation type="submission" date="2020-07" db="EMBL/GenBank/DDBJ databases">
        <title>Huge and variable diversity of episymbiotic CPR bacteria and DPANN archaea in groundwater ecosystems.</title>
        <authorList>
            <person name="He C.Y."/>
            <person name="Keren R."/>
            <person name="Whittaker M."/>
            <person name="Farag I.F."/>
            <person name="Doudna J."/>
            <person name="Cate J.H.D."/>
            <person name="Banfield J.F."/>
        </authorList>
    </citation>
    <scope>NUCLEOTIDE SEQUENCE</scope>
    <source>
        <strain evidence="2">NC_groundwater_1370_Ag_S-0.2um_69_93</strain>
    </source>
</reference>
<protein>
    <submittedName>
        <fullName evidence="2">ABC transporter permease</fullName>
    </submittedName>
</protein>